<keyword evidence="1" id="KW-0472">Membrane</keyword>
<feature type="transmembrane region" description="Helical" evidence="1">
    <location>
        <begin position="57"/>
        <end position="79"/>
    </location>
</feature>
<protein>
    <recommendedName>
        <fullName evidence="4">Disulfide bond formation protein B</fullName>
    </recommendedName>
</protein>
<organism evidence="2 3">
    <name type="scientific">Microbacterium enclense</name>
    <dbReference type="NCBI Taxonomy" id="993073"/>
    <lineage>
        <taxon>Bacteria</taxon>
        <taxon>Bacillati</taxon>
        <taxon>Actinomycetota</taxon>
        <taxon>Actinomycetes</taxon>
        <taxon>Micrococcales</taxon>
        <taxon>Microbacteriaceae</taxon>
        <taxon>Microbacterium</taxon>
    </lineage>
</organism>
<sequence>MTAADALFARRSLTVMIGSVLSVGGAVVAATFFLQPWRSCEGEDTSVGCAMLPGDAAVMQVAGLVFLTGVIVVAAGLLAPRPERR</sequence>
<accession>A0A1G6GYD4</accession>
<dbReference type="AlphaFoldDB" id="A0A1G6GYD4"/>
<keyword evidence="1" id="KW-0812">Transmembrane</keyword>
<evidence type="ECO:0000313" key="2">
    <source>
        <dbReference type="EMBL" id="SDB86999.1"/>
    </source>
</evidence>
<reference evidence="2 3" key="1">
    <citation type="submission" date="2016-09" db="EMBL/GenBank/DDBJ databases">
        <authorList>
            <person name="Capua I."/>
            <person name="De Benedictis P."/>
            <person name="Joannis T."/>
            <person name="Lombin L.H."/>
            <person name="Cattoli G."/>
        </authorList>
    </citation>
    <scope>NUCLEOTIDE SEQUENCE [LARGE SCALE GENOMIC DNA]</scope>
    <source>
        <strain evidence="2 3">NIO-1002</strain>
    </source>
</reference>
<dbReference type="Proteomes" id="UP000183203">
    <property type="component" value="Unassembled WGS sequence"/>
</dbReference>
<gene>
    <name evidence="2" type="ORF">SAMN05216418_0825</name>
</gene>
<dbReference type="OrthoDB" id="5084007at2"/>
<evidence type="ECO:0008006" key="4">
    <source>
        <dbReference type="Google" id="ProtNLM"/>
    </source>
</evidence>
<dbReference type="RefSeq" id="WP_058231066.1">
    <property type="nucleotide sequence ID" value="NZ_FMYG01000001.1"/>
</dbReference>
<dbReference type="EMBL" id="FMYG01000001">
    <property type="protein sequence ID" value="SDB86999.1"/>
    <property type="molecule type" value="Genomic_DNA"/>
</dbReference>
<proteinExistence type="predicted"/>
<feature type="transmembrane region" description="Helical" evidence="1">
    <location>
        <begin position="12"/>
        <end position="37"/>
    </location>
</feature>
<evidence type="ECO:0000313" key="3">
    <source>
        <dbReference type="Proteomes" id="UP000183203"/>
    </source>
</evidence>
<keyword evidence="1" id="KW-1133">Transmembrane helix</keyword>
<name>A0A1G6GYD4_9MICO</name>
<evidence type="ECO:0000256" key="1">
    <source>
        <dbReference type="SAM" id="Phobius"/>
    </source>
</evidence>